<dbReference type="InterPro" id="IPR020904">
    <property type="entry name" value="Sc_DH/Rdtase_CS"/>
</dbReference>
<organism evidence="2 3">
    <name type="scientific">Aliigemmobacter aestuarii</name>
    <dbReference type="NCBI Taxonomy" id="1445661"/>
    <lineage>
        <taxon>Bacteria</taxon>
        <taxon>Pseudomonadati</taxon>
        <taxon>Pseudomonadota</taxon>
        <taxon>Alphaproteobacteria</taxon>
        <taxon>Rhodobacterales</taxon>
        <taxon>Paracoccaceae</taxon>
        <taxon>Aliigemmobacter</taxon>
    </lineage>
</organism>
<evidence type="ECO:0000313" key="2">
    <source>
        <dbReference type="EMBL" id="THD83766.1"/>
    </source>
</evidence>
<reference evidence="2 3" key="1">
    <citation type="submission" date="2019-04" db="EMBL/GenBank/DDBJ databases">
        <title>Draft genome sequence of Gemmobacter aestuarii sp. nov.</title>
        <authorList>
            <person name="Hameed A."/>
            <person name="Lin S.-Y."/>
            <person name="Shahina M."/>
            <person name="Lai W.-A."/>
            <person name="Young C.-C."/>
        </authorList>
    </citation>
    <scope>NUCLEOTIDE SEQUENCE [LARGE SCALE GENOMIC DNA]</scope>
    <source>
        <strain evidence="2 3">CC-PW-75</strain>
    </source>
</reference>
<dbReference type="FunFam" id="3.40.50.720:FF:000084">
    <property type="entry name" value="Short-chain dehydrogenase reductase"/>
    <property type="match status" value="1"/>
</dbReference>
<gene>
    <name evidence="2" type="ORF">E7811_10930</name>
</gene>
<dbReference type="Gene3D" id="3.40.50.720">
    <property type="entry name" value="NAD(P)-binding Rossmann-like Domain"/>
    <property type="match status" value="1"/>
</dbReference>
<name>A0A4S3MMU7_9RHOB</name>
<comment type="caution">
    <text evidence="2">The sequence shown here is derived from an EMBL/GenBank/DDBJ whole genome shotgun (WGS) entry which is preliminary data.</text>
</comment>
<proteinExistence type="inferred from homology"/>
<dbReference type="PRINTS" id="PR00080">
    <property type="entry name" value="SDRFAMILY"/>
</dbReference>
<dbReference type="PANTHER" id="PTHR42879">
    <property type="entry name" value="3-OXOACYL-(ACYL-CARRIER-PROTEIN) REDUCTASE"/>
    <property type="match status" value="1"/>
</dbReference>
<dbReference type="InterPro" id="IPR002347">
    <property type="entry name" value="SDR_fam"/>
</dbReference>
<dbReference type="SUPFAM" id="SSF51735">
    <property type="entry name" value="NAD(P)-binding Rossmann-fold domains"/>
    <property type="match status" value="1"/>
</dbReference>
<dbReference type="CDD" id="cd05233">
    <property type="entry name" value="SDR_c"/>
    <property type="match status" value="1"/>
</dbReference>
<evidence type="ECO:0000256" key="1">
    <source>
        <dbReference type="ARBA" id="ARBA00006484"/>
    </source>
</evidence>
<dbReference type="Proteomes" id="UP000309450">
    <property type="component" value="Unassembled WGS sequence"/>
</dbReference>
<dbReference type="OrthoDB" id="9804774at2"/>
<dbReference type="PRINTS" id="PR00081">
    <property type="entry name" value="GDHRDH"/>
</dbReference>
<dbReference type="PROSITE" id="PS00061">
    <property type="entry name" value="ADH_SHORT"/>
    <property type="match status" value="1"/>
</dbReference>
<accession>A0A4S3MMU7</accession>
<dbReference type="GO" id="GO:0032787">
    <property type="term" value="P:monocarboxylic acid metabolic process"/>
    <property type="evidence" value="ECO:0007669"/>
    <property type="project" value="UniProtKB-ARBA"/>
</dbReference>
<dbReference type="InterPro" id="IPR036291">
    <property type="entry name" value="NAD(P)-bd_dom_sf"/>
</dbReference>
<keyword evidence="3" id="KW-1185">Reference proteome</keyword>
<dbReference type="Pfam" id="PF13561">
    <property type="entry name" value="adh_short_C2"/>
    <property type="match status" value="1"/>
</dbReference>
<dbReference type="AlphaFoldDB" id="A0A4S3MMU7"/>
<dbReference type="EMBL" id="SSND01000002">
    <property type="protein sequence ID" value="THD83766.1"/>
    <property type="molecule type" value="Genomic_DNA"/>
</dbReference>
<dbReference type="PANTHER" id="PTHR42879:SF2">
    <property type="entry name" value="3-OXOACYL-[ACYL-CARRIER-PROTEIN] REDUCTASE FABG"/>
    <property type="match status" value="1"/>
</dbReference>
<dbReference type="RefSeq" id="WP_136394659.1">
    <property type="nucleotide sequence ID" value="NZ_SSND01000002.1"/>
</dbReference>
<evidence type="ECO:0000313" key="3">
    <source>
        <dbReference type="Proteomes" id="UP000309450"/>
    </source>
</evidence>
<comment type="similarity">
    <text evidence="1">Belongs to the short-chain dehydrogenases/reductases (SDR) family.</text>
</comment>
<protein>
    <submittedName>
        <fullName evidence="2">SDR family oxidoreductase</fullName>
    </submittedName>
</protein>
<sequence>MTRRVLVTGGGSGIGRAIARAFADAGDAVTITGRRAEALAETAAGYSMTCRVADVTDEGAVQALFDGPFDVVIANAGGGVAGKLAQATLADWNQTLAVNLTGTFLTFRAALPGMGRGGRLIAIASTASLKGGASIPAYAAAKHGVLGLVRSVALDVAPKGITCNAICPDFVVTPLTDKAISSLQARFGVSRAEAEARLVADNPAGRLIQPEEVAAAAVYLASPAAAMVNGHALTLTGGAA</sequence>
<dbReference type="InterPro" id="IPR050259">
    <property type="entry name" value="SDR"/>
</dbReference>